<keyword evidence="5 7" id="KW-0234">DNA repair</keyword>
<evidence type="ECO:0000256" key="6">
    <source>
        <dbReference type="ARBA" id="ARBA00023242"/>
    </source>
</evidence>
<dbReference type="GO" id="GO:0006310">
    <property type="term" value="P:DNA recombination"/>
    <property type="evidence" value="ECO:0007669"/>
    <property type="project" value="UniProtKB-UniRule"/>
</dbReference>
<dbReference type="Proteomes" id="UP000469558">
    <property type="component" value="Unassembled WGS sequence"/>
</dbReference>
<reference evidence="11 12" key="1">
    <citation type="submission" date="2018-05" db="EMBL/GenBank/DDBJ databases">
        <title>Genome sequencing and assembly of the regulated plant pathogen Lachnellula willkommii and related sister species for the development of diagnostic species identification markers.</title>
        <authorList>
            <person name="Giroux E."/>
            <person name="Bilodeau G."/>
        </authorList>
    </citation>
    <scope>NUCLEOTIDE SEQUENCE [LARGE SCALE GENOMIC DNA]</scope>
    <source>
        <strain evidence="11 12">CBS 268.59</strain>
    </source>
</reference>
<protein>
    <recommendedName>
        <fullName evidence="7">Non-structural maintenance of chromosomes element 4</fullName>
    </recommendedName>
</protein>
<comment type="function">
    <text evidence="7">Component of the SMC5-SMC6 complex, that promotes sister chromatid alignment after DNA damage and facilitates double-stranded DNA breaks (DSBs) repair via homologous recombination between sister chromatids.</text>
</comment>
<dbReference type="AlphaFoldDB" id="A0A8T9CJH7"/>
<evidence type="ECO:0000256" key="2">
    <source>
        <dbReference type="ARBA" id="ARBA00008997"/>
    </source>
</evidence>
<feature type="compositionally biased region" description="Basic and acidic residues" evidence="8">
    <location>
        <begin position="50"/>
        <end position="65"/>
    </location>
</feature>
<evidence type="ECO:0000256" key="3">
    <source>
        <dbReference type="ARBA" id="ARBA00022763"/>
    </source>
</evidence>
<comment type="subcellular location">
    <subcellularLocation>
        <location evidence="1 7">Nucleus</location>
    </subcellularLocation>
</comment>
<evidence type="ECO:0000256" key="4">
    <source>
        <dbReference type="ARBA" id="ARBA00023172"/>
    </source>
</evidence>
<keyword evidence="12" id="KW-1185">Reference proteome</keyword>
<dbReference type="GO" id="GO:0006281">
    <property type="term" value="P:DNA repair"/>
    <property type="evidence" value="ECO:0007669"/>
    <property type="project" value="UniProtKB-UniRule"/>
</dbReference>
<dbReference type="InterPro" id="IPR029225">
    <property type="entry name" value="Nse4_Nse3-bd"/>
</dbReference>
<dbReference type="PANTHER" id="PTHR16140">
    <property type="entry name" value="NON-STRUCTURAL MAINTENANCE OF CHROMOSOMES ELEMENT 4"/>
    <property type="match status" value="1"/>
</dbReference>
<evidence type="ECO:0000313" key="12">
    <source>
        <dbReference type="Proteomes" id="UP000469558"/>
    </source>
</evidence>
<dbReference type="OrthoDB" id="361242at2759"/>
<feature type="region of interest" description="Disordered" evidence="8">
    <location>
        <begin position="222"/>
        <end position="250"/>
    </location>
</feature>
<sequence length="479" mass="52716">MSRSTKVSESPAPFLDQDDLYGASPGPSRPRGNNAAPASMSPSPVASVSSDKENRSSRQPLDKGKGRMPMGPPQGTPSANERSKRKRTMEGDAPVDRDRSRRRRTVEVDEDASEADDYDPDQDIEERRRVRKGLRDLTKGVAENRSDYLTAGNTGLKDTLISADQWTDQVKQTSDATIDARLLVATADLSYKKTVALTSGDTALGVDLEDFLSKCRAYMRTAPAEEGEDGGQRAPSSTQRCRGGNGDEDDEDGDMFNWSYFGRVACLPHIARPSVPGFLLGPLSLEKRAKRVVVRKAALKVNSIQETRPEVLQKGDIQKDDNANLTTLCTQILARAKKVQDDLMNKLNDEVEEDTPETEIEKILDRHGISGDGDLALLKFIINPYSFGQTVENMFYVSFLIRDGKAGIKTGDNGMPYLTIPEGGGGNKAHSGQSKHQAVLALDMAEWKEAIELFDIKEPMIRHREEEAHSTGAKRGWYA</sequence>
<comment type="caution">
    <text evidence="11">The sequence shown here is derived from an EMBL/GenBank/DDBJ whole genome shotgun (WGS) entry which is preliminary data.</text>
</comment>
<keyword evidence="6 7" id="KW-0539">Nucleus</keyword>
<keyword evidence="4 7" id="KW-0233">DNA recombination</keyword>
<comment type="subunit">
    <text evidence="7">Component of the SMC5-SMC6 complex.</text>
</comment>
<comment type="similarity">
    <text evidence="2 7">Belongs to the NSE4 family.</text>
</comment>
<feature type="compositionally biased region" description="Low complexity" evidence="8">
    <location>
        <begin position="35"/>
        <end position="49"/>
    </location>
</feature>
<dbReference type="InterPro" id="IPR027786">
    <property type="entry name" value="Nse4/EID"/>
</dbReference>
<dbReference type="EMBL" id="QGMK01000137">
    <property type="protein sequence ID" value="TVY83934.1"/>
    <property type="molecule type" value="Genomic_DNA"/>
</dbReference>
<gene>
    <name evidence="11" type="primary">EID3</name>
    <name evidence="11" type="ORF">LSUE1_G003233</name>
</gene>
<evidence type="ECO:0000256" key="5">
    <source>
        <dbReference type="ARBA" id="ARBA00023204"/>
    </source>
</evidence>
<evidence type="ECO:0000259" key="9">
    <source>
        <dbReference type="Pfam" id="PF08743"/>
    </source>
</evidence>
<dbReference type="Pfam" id="PF08743">
    <property type="entry name" value="Nse4_C"/>
    <property type="match status" value="1"/>
</dbReference>
<evidence type="ECO:0000256" key="7">
    <source>
        <dbReference type="RuleBase" id="RU365071"/>
    </source>
</evidence>
<accession>A0A8T9CJH7</accession>
<feature type="region of interest" description="Disordered" evidence="8">
    <location>
        <begin position="1"/>
        <end position="127"/>
    </location>
</feature>
<dbReference type="GO" id="GO:0005634">
    <property type="term" value="C:nucleus"/>
    <property type="evidence" value="ECO:0007669"/>
    <property type="project" value="UniProtKB-SubCell"/>
</dbReference>
<proteinExistence type="inferred from homology"/>
<feature type="compositionally biased region" description="Acidic residues" evidence="8">
    <location>
        <begin position="108"/>
        <end position="124"/>
    </location>
</feature>
<keyword evidence="3 7" id="KW-0227">DNA damage</keyword>
<feature type="domain" description="Non-structural maintenance of chromosome element 4 C-terminal" evidence="9">
    <location>
        <begin position="376"/>
        <end position="461"/>
    </location>
</feature>
<feature type="domain" description="Nse4/EID protein Nse3/MAGE-binding" evidence="10">
    <location>
        <begin position="179"/>
        <end position="233"/>
    </location>
</feature>
<evidence type="ECO:0000256" key="8">
    <source>
        <dbReference type="SAM" id="MobiDB-lite"/>
    </source>
</evidence>
<evidence type="ECO:0000313" key="11">
    <source>
        <dbReference type="EMBL" id="TVY83934.1"/>
    </source>
</evidence>
<evidence type="ECO:0000259" key="10">
    <source>
        <dbReference type="Pfam" id="PF15412"/>
    </source>
</evidence>
<feature type="compositionally biased region" description="Basic and acidic residues" evidence="8">
    <location>
        <begin position="88"/>
        <end position="99"/>
    </location>
</feature>
<dbReference type="InterPro" id="IPR014854">
    <property type="entry name" value="Nse4_C"/>
</dbReference>
<dbReference type="PANTHER" id="PTHR16140:SF0">
    <property type="entry name" value="NON-STRUCTURAL MAINTENANCE OF CHROMOSOMES ELEMENT 4"/>
    <property type="match status" value="1"/>
</dbReference>
<dbReference type="GO" id="GO:0030915">
    <property type="term" value="C:Smc5-Smc6 complex"/>
    <property type="evidence" value="ECO:0007669"/>
    <property type="project" value="UniProtKB-UniRule"/>
</dbReference>
<dbReference type="Pfam" id="PF15412">
    <property type="entry name" value="Nse4-Nse3_bdg"/>
    <property type="match status" value="1"/>
</dbReference>
<evidence type="ECO:0000256" key="1">
    <source>
        <dbReference type="ARBA" id="ARBA00004123"/>
    </source>
</evidence>
<name>A0A8T9CJH7_9HELO</name>
<organism evidence="11 12">
    <name type="scientific">Lachnellula suecica</name>
    <dbReference type="NCBI Taxonomy" id="602035"/>
    <lineage>
        <taxon>Eukaryota</taxon>
        <taxon>Fungi</taxon>
        <taxon>Dikarya</taxon>
        <taxon>Ascomycota</taxon>
        <taxon>Pezizomycotina</taxon>
        <taxon>Leotiomycetes</taxon>
        <taxon>Helotiales</taxon>
        <taxon>Lachnaceae</taxon>
        <taxon>Lachnellula</taxon>
    </lineage>
</organism>